<evidence type="ECO:0000256" key="3">
    <source>
        <dbReference type="ARBA" id="ARBA00022801"/>
    </source>
</evidence>
<dbReference type="InterPro" id="IPR002142">
    <property type="entry name" value="Peptidase_S49"/>
</dbReference>
<evidence type="ECO:0000256" key="2">
    <source>
        <dbReference type="ARBA" id="ARBA00022670"/>
    </source>
</evidence>
<reference evidence="7" key="2">
    <citation type="submission" date="2021-08" db="EMBL/GenBank/DDBJ databases">
        <authorList>
            <person name="Tani A."/>
            <person name="Ola A."/>
            <person name="Ogura Y."/>
            <person name="Katsura K."/>
            <person name="Hayashi T."/>
        </authorList>
    </citation>
    <scope>NUCLEOTIDE SEQUENCE</scope>
    <source>
        <strain evidence="7">NBRC 103626</strain>
    </source>
</reference>
<dbReference type="EMBL" id="BPQM01000026">
    <property type="protein sequence ID" value="GJD78006.1"/>
    <property type="molecule type" value="Genomic_DNA"/>
</dbReference>
<evidence type="ECO:0000313" key="7">
    <source>
        <dbReference type="EMBL" id="GJD78006.1"/>
    </source>
</evidence>
<dbReference type="Gene3D" id="3.90.226.10">
    <property type="entry name" value="2-enoyl-CoA Hydratase, Chain A, domain 1"/>
    <property type="match status" value="1"/>
</dbReference>
<reference evidence="7" key="1">
    <citation type="journal article" date="2016" name="Front. Microbiol.">
        <title>Genome Sequence of the Piezophilic, Mesophilic Sulfate-Reducing Bacterium Desulfovibrio indicus J2T.</title>
        <authorList>
            <person name="Cao J."/>
            <person name="Maignien L."/>
            <person name="Shao Z."/>
            <person name="Alain K."/>
            <person name="Jebbar M."/>
        </authorList>
    </citation>
    <scope>NUCLEOTIDE SEQUENCE</scope>
    <source>
        <strain evidence="7">NBRC 103626</strain>
    </source>
</reference>
<name>A0AA37HMB0_9HYPH</name>
<dbReference type="Pfam" id="PF01343">
    <property type="entry name" value="Peptidase_S49"/>
    <property type="match status" value="1"/>
</dbReference>
<dbReference type="CDD" id="cd07022">
    <property type="entry name" value="S49_Sppa_36K_type"/>
    <property type="match status" value="1"/>
</dbReference>
<sequence length="420" mass="44221">MTNPLLARFAGEAALVEPGRRDRFEACLDAVMALDHGPEMLREAAAAEDGFWPEPGSWKAAYRPYVVADGILQVPVKGVLLHDFSFAVSSFVTGYTYIQRAFERGLADPNVKGIALICDSPGGEVAGNFDLVDRLHKARGTKPIWAFAHEGAYSAAYSIASAADRIWVSRTGGVGSIGVVTSHMDASGALERAGLKITFIFAGEHKVDGNSTQPLPDAVKERMQARIDGLYDVFVSTVARNRGMKEKAVRETKALCFSADEAIAAGLADAVGALDDAVAAFAADLSTPPEQDENMITAEAHEAAVAAARADGEKAGREAGRAEGATAERTRTKAILGSEEAKDRGALAEHFAFDTGMSAEDAVAALAKAPKAAAEGQRNDFLAAMRDEKNPDLGTGGAHGEHQGPSLTDRMRARHGVTAA</sequence>
<protein>
    <recommendedName>
        <fullName evidence="6">Peptidase S49 domain-containing protein</fullName>
    </recommendedName>
</protein>
<dbReference type="GO" id="GO:0008236">
    <property type="term" value="F:serine-type peptidase activity"/>
    <property type="evidence" value="ECO:0007669"/>
    <property type="project" value="UniProtKB-KW"/>
</dbReference>
<dbReference type="SUPFAM" id="SSF52096">
    <property type="entry name" value="ClpP/crotonase"/>
    <property type="match status" value="1"/>
</dbReference>
<keyword evidence="4" id="KW-0720">Serine protease</keyword>
<evidence type="ECO:0000256" key="4">
    <source>
        <dbReference type="ARBA" id="ARBA00022825"/>
    </source>
</evidence>
<feature type="domain" description="Peptidase S49" evidence="6">
    <location>
        <begin position="140"/>
        <end position="283"/>
    </location>
</feature>
<dbReference type="PANTHER" id="PTHR33209">
    <property type="entry name" value="PROTEASE 4"/>
    <property type="match status" value="1"/>
</dbReference>
<organism evidence="7 8">
    <name type="scientific">Methylobacterium gregans</name>
    <dbReference type="NCBI Taxonomy" id="374424"/>
    <lineage>
        <taxon>Bacteria</taxon>
        <taxon>Pseudomonadati</taxon>
        <taxon>Pseudomonadota</taxon>
        <taxon>Alphaproteobacteria</taxon>
        <taxon>Hyphomicrobiales</taxon>
        <taxon>Methylobacteriaceae</taxon>
        <taxon>Methylobacterium</taxon>
    </lineage>
</organism>
<keyword evidence="3" id="KW-0378">Hydrolase</keyword>
<feature type="region of interest" description="Disordered" evidence="5">
    <location>
        <begin position="310"/>
        <end position="332"/>
    </location>
</feature>
<evidence type="ECO:0000256" key="5">
    <source>
        <dbReference type="SAM" id="MobiDB-lite"/>
    </source>
</evidence>
<dbReference type="InterPro" id="IPR029045">
    <property type="entry name" value="ClpP/crotonase-like_dom_sf"/>
</dbReference>
<comment type="similarity">
    <text evidence="1">Belongs to the peptidase S49 family.</text>
</comment>
<gene>
    <name evidence="7" type="ORF">NBEOAGPD_1218</name>
</gene>
<dbReference type="PANTHER" id="PTHR33209:SF1">
    <property type="entry name" value="PEPTIDASE S49 DOMAIN-CONTAINING PROTEIN"/>
    <property type="match status" value="1"/>
</dbReference>
<keyword evidence="8" id="KW-1185">Reference proteome</keyword>
<feature type="compositionally biased region" description="Basic and acidic residues" evidence="5">
    <location>
        <begin position="310"/>
        <end position="331"/>
    </location>
</feature>
<dbReference type="GO" id="GO:0006508">
    <property type="term" value="P:proteolysis"/>
    <property type="evidence" value="ECO:0007669"/>
    <property type="project" value="UniProtKB-KW"/>
</dbReference>
<dbReference type="Gene3D" id="6.20.330.10">
    <property type="match status" value="1"/>
</dbReference>
<proteinExistence type="inferred from homology"/>
<evidence type="ECO:0000313" key="8">
    <source>
        <dbReference type="Proteomes" id="UP001055108"/>
    </source>
</evidence>
<accession>A0AA37HMB0</accession>
<feature type="region of interest" description="Disordered" evidence="5">
    <location>
        <begin position="387"/>
        <end position="420"/>
    </location>
</feature>
<dbReference type="InterPro" id="IPR033855">
    <property type="entry name" value="Protein_C"/>
</dbReference>
<dbReference type="AlphaFoldDB" id="A0AA37HMB0"/>
<dbReference type="Proteomes" id="UP001055108">
    <property type="component" value="Unassembled WGS sequence"/>
</dbReference>
<evidence type="ECO:0000256" key="1">
    <source>
        <dbReference type="ARBA" id="ARBA00008683"/>
    </source>
</evidence>
<comment type="caution">
    <text evidence="7">The sequence shown here is derived from an EMBL/GenBank/DDBJ whole genome shotgun (WGS) entry which is preliminary data.</text>
</comment>
<keyword evidence="2" id="KW-0645">Protease</keyword>
<evidence type="ECO:0000259" key="6">
    <source>
        <dbReference type="Pfam" id="PF01343"/>
    </source>
</evidence>
<dbReference type="RefSeq" id="WP_238301737.1">
    <property type="nucleotide sequence ID" value="NZ_BPQM01000026.1"/>
</dbReference>